<dbReference type="EMBL" id="CM007903">
    <property type="protein sequence ID" value="OTF99028.1"/>
    <property type="molecule type" value="Genomic_DNA"/>
</dbReference>
<name>A0A251SK89_HELAN</name>
<reference evidence="12 14" key="1">
    <citation type="journal article" date="2017" name="Nature">
        <title>The sunflower genome provides insights into oil metabolism, flowering and Asterid evolution.</title>
        <authorList>
            <person name="Badouin H."/>
            <person name="Gouzy J."/>
            <person name="Grassa C.J."/>
            <person name="Murat F."/>
            <person name="Staton S.E."/>
            <person name="Cottret L."/>
            <person name="Lelandais-Briere C."/>
            <person name="Owens G.L."/>
            <person name="Carrere S."/>
            <person name="Mayjonade B."/>
            <person name="Legrand L."/>
            <person name="Gill N."/>
            <person name="Kane N.C."/>
            <person name="Bowers J.E."/>
            <person name="Hubner S."/>
            <person name="Bellec A."/>
            <person name="Berard A."/>
            <person name="Berges H."/>
            <person name="Blanchet N."/>
            <person name="Boniface M.C."/>
            <person name="Brunel D."/>
            <person name="Catrice O."/>
            <person name="Chaidir N."/>
            <person name="Claudel C."/>
            <person name="Donnadieu C."/>
            <person name="Faraut T."/>
            <person name="Fievet G."/>
            <person name="Helmstetter N."/>
            <person name="King M."/>
            <person name="Knapp S.J."/>
            <person name="Lai Z."/>
            <person name="Le Paslier M.C."/>
            <person name="Lippi Y."/>
            <person name="Lorenzon L."/>
            <person name="Mandel J.R."/>
            <person name="Marage G."/>
            <person name="Marchand G."/>
            <person name="Marquand E."/>
            <person name="Bret-Mestries E."/>
            <person name="Morien E."/>
            <person name="Nambeesan S."/>
            <person name="Nguyen T."/>
            <person name="Pegot-Espagnet P."/>
            <person name="Pouilly N."/>
            <person name="Raftis F."/>
            <person name="Sallet E."/>
            <person name="Schiex T."/>
            <person name="Thomas J."/>
            <person name="Vandecasteele C."/>
            <person name="Vares D."/>
            <person name="Vear F."/>
            <person name="Vautrin S."/>
            <person name="Crespi M."/>
            <person name="Mangin B."/>
            <person name="Burke J.M."/>
            <person name="Salse J."/>
            <person name="Munos S."/>
            <person name="Vincourt P."/>
            <person name="Rieseberg L.H."/>
            <person name="Langlade N.B."/>
        </authorList>
    </citation>
    <scope>NUCLEOTIDE SEQUENCE [LARGE SCALE GENOMIC DNA]</scope>
    <source>
        <strain evidence="14">cv. SF193</strain>
        <tissue evidence="12">Leaves</tissue>
    </source>
</reference>
<dbReference type="FunCoup" id="A0A251SK89">
    <property type="interactions" value="17"/>
</dbReference>
<keyword evidence="3" id="KW-0677">Repeat</keyword>
<keyword evidence="5" id="KW-0862">Zinc</keyword>
<dbReference type="PANTHER" id="PTHR26374">
    <property type="entry name" value="ZINC FINGER PROTEIN ZAT5"/>
    <property type="match status" value="1"/>
</dbReference>
<evidence type="ECO:0000256" key="3">
    <source>
        <dbReference type="ARBA" id="ARBA00022737"/>
    </source>
</evidence>
<evidence type="ECO:0000256" key="10">
    <source>
        <dbReference type="SAM" id="MobiDB-lite"/>
    </source>
</evidence>
<dbReference type="SMART" id="SM00355">
    <property type="entry name" value="ZnF_C2H2"/>
    <property type="match status" value="2"/>
</dbReference>
<evidence type="ECO:0000256" key="4">
    <source>
        <dbReference type="ARBA" id="ARBA00022771"/>
    </source>
</evidence>
<evidence type="ECO:0000313" key="13">
    <source>
        <dbReference type="EMBL" id="OTF99028.1"/>
    </source>
</evidence>
<dbReference type="STRING" id="4232.A0A251SK89"/>
<dbReference type="EMBL" id="MNCJ02000329">
    <property type="protein sequence ID" value="KAF5770141.1"/>
    <property type="molecule type" value="Genomic_DNA"/>
</dbReference>
<evidence type="ECO:0000313" key="14">
    <source>
        <dbReference type="Proteomes" id="UP000215914"/>
    </source>
</evidence>
<dbReference type="PROSITE" id="PS00028">
    <property type="entry name" value="ZINC_FINGER_C2H2_1"/>
    <property type="match status" value="2"/>
</dbReference>
<dbReference type="Pfam" id="PF13912">
    <property type="entry name" value="zf-C2H2_6"/>
    <property type="match status" value="2"/>
</dbReference>
<evidence type="ECO:0000259" key="11">
    <source>
        <dbReference type="PROSITE" id="PS50157"/>
    </source>
</evidence>
<dbReference type="GO" id="GO:0005634">
    <property type="term" value="C:nucleus"/>
    <property type="evidence" value="ECO:0007669"/>
    <property type="project" value="UniProtKB-SubCell"/>
</dbReference>
<keyword evidence="7" id="KW-0804">Transcription</keyword>
<dbReference type="Proteomes" id="UP000215914">
    <property type="component" value="Chromosome 14"/>
</dbReference>
<feature type="domain" description="C2H2-type" evidence="11">
    <location>
        <begin position="185"/>
        <end position="212"/>
    </location>
</feature>
<protein>
    <submittedName>
        <fullName evidence="13">Putative zinc finger, C2H2-like protein</fullName>
    </submittedName>
    <submittedName>
        <fullName evidence="12">Transcription factor C2H2 family</fullName>
    </submittedName>
</protein>
<keyword evidence="2" id="KW-0479">Metal-binding</keyword>
<gene>
    <name evidence="13" type="ORF">HannXRQ_Chr14g0452091</name>
    <name evidence="12" type="ORF">HanXRQr2_Chr14g0656151</name>
</gene>
<keyword evidence="6" id="KW-0805">Transcription regulation</keyword>
<reference evidence="13" key="2">
    <citation type="submission" date="2017-02" db="EMBL/GenBank/DDBJ databases">
        <title>Sunflower complete genome.</title>
        <authorList>
            <person name="Langlade N."/>
            <person name="Munos S."/>
        </authorList>
    </citation>
    <scope>NUCLEOTIDE SEQUENCE [LARGE SCALE GENOMIC DNA]</scope>
    <source>
        <tissue evidence="13">Leaves</tissue>
    </source>
</reference>
<evidence type="ECO:0000313" key="12">
    <source>
        <dbReference type="EMBL" id="KAF5770141.1"/>
    </source>
</evidence>
<dbReference type="OMA" id="NTKVGFY"/>
<dbReference type="Gene3D" id="3.30.160.60">
    <property type="entry name" value="Classic Zinc Finger"/>
    <property type="match status" value="2"/>
</dbReference>
<proteinExistence type="predicted"/>
<organism evidence="13 14">
    <name type="scientific">Helianthus annuus</name>
    <name type="common">Common sunflower</name>
    <dbReference type="NCBI Taxonomy" id="4232"/>
    <lineage>
        <taxon>Eukaryota</taxon>
        <taxon>Viridiplantae</taxon>
        <taxon>Streptophyta</taxon>
        <taxon>Embryophyta</taxon>
        <taxon>Tracheophyta</taxon>
        <taxon>Spermatophyta</taxon>
        <taxon>Magnoliopsida</taxon>
        <taxon>eudicotyledons</taxon>
        <taxon>Gunneridae</taxon>
        <taxon>Pentapetalae</taxon>
        <taxon>asterids</taxon>
        <taxon>campanulids</taxon>
        <taxon>Asterales</taxon>
        <taxon>Asteraceae</taxon>
        <taxon>Asteroideae</taxon>
        <taxon>Heliantheae alliance</taxon>
        <taxon>Heliantheae</taxon>
        <taxon>Helianthus</taxon>
    </lineage>
</organism>
<keyword evidence="8" id="KW-0539">Nucleus</keyword>
<keyword evidence="14" id="KW-1185">Reference proteome</keyword>
<dbReference type="OrthoDB" id="6077919at2759"/>
<evidence type="ECO:0000256" key="6">
    <source>
        <dbReference type="ARBA" id="ARBA00023015"/>
    </source>
</evidence>
<dbReference type="PROSITE" id="PS50157">
    <property type="entry name" value="ZINC_FINGER_C2H2_2"/>
    <property type="match status" value="2"/>
</dbReference>
<feature type="domain" description="C2H2-type" evidence="11">
    <location>
        <begin position="104"/>
        <end position="131"/>
    </location>
</feature>
<dbReference type="InParanoid" id="A0A251SK89"/>
<evidence type="ECO:0000256" key="2">
    <source>
        <dbReference type="ARBA" id="ARBA00022723"/>
    </source>
</evidence>
<dbReference type="InterPro" id="IPR013087">
    <property type="entry name" value="Znf_C2H2_type"/>
</dbReference>
<dbReference type="InterPro" id="IPR036236">
    <property type="entry name" value="Znf_C2H2_sf"/>
</dbReference>
<dbReference type="GO" id="GO:0008270">
    <property type="term" value="F:zinc ion binding"/>
    <property type="evidence" value="ECO:0007669"/>
    <property type="project" value="UniProtKB-KW"/>
</dbReference>
<evidence type="ECO:0000256" key="5">
    <source>
        <dbReference type="ARBA" id="ARBA00022833"/>
    </source>
</evidence>
<accession>A0A251SK89</accession>
<dbReference type="AlphaFoldDB" id="A0A251SK89"/>
<keyword evidence="4 9" id="KW-0863">Zinc-finger</keyword>
<reference evidence="12" key="3">
    <citation type="submission" date="2020-06" db="EMBL/GenBank/DDBJ databases">
        <title>Helianthus annuus Genome sequencing and assembly Release 2.</title>
        <authorList>
            <person name="Gouzy J."/>
            <person name="Langlade N."/>
            <person name="Munos S."/>
        </authorList>
    </citation>
    <scope>NUCLEOTIDE SEQUENCE</scope>
    <source>
        <tissue evidence="12">Leaves</tissue>
    </source>
</reference>
<evidence type="ECO:0000256" key="8">
    <source>
        <dbReference type="ARBA" id="ARBA00023242"/>
    </source>
</evidence>
<dbReference type="Gramene" id="mRNA:HanXRQr2_Chr14g0656151">
    <property type="protein sequence ID" value="CDS:HanXRQr2_Chr14g0656151.1"/>
    <property type="gene ID" value="HanXRQr2_Chr14g0656151"/>
</dbReference>
<evidence type="ECO:0000256" key="7">
    <source>
        <dbReference type="ARBA" id="ARBA00023163"/>
    </source>
</evidence>
<dbReference type="SUPFAM" id="SSF57667">
    <property type="entry name" value="beta-beta-alpha zinc fingers"/>
    <property type="match status" value="1"/>
</dbReference>
<sequence length="285" mass="31294">MDFMPESPAKNHDQAHQIITGKRTDHPSPGSPVTTTYSNSYKAISSDEEEEEDMANCLIMLAHSVSPLNDDKSDDFCCRKTEKLKIRSVTEMTASGGHINTSCYECKTCNRVFQSFQALGGHRASHKKPKLAMENKPEYSKEYQPKLMVVYEENKIVMNKITSPVTADSCSIQTGHKNNSQTKVHQCSICGSEFLSGQALGGHMRRHRAPLPPSISPTTPPEVGLMNDASDHHVIEKSPVLSLDLNLPPPEVVEDAAGHSSFQFAAGSLQQPLVFSAPALVDCHY</sequence>
<feature type="region of interest" description="Disordered" evidence="10">
    <location>
        <begin position="1"/>
        <end position="39"/>
    </location>
</feature>
<comment type="subcellular location">
    <subcellularLocation>
        <location evidence="1">Nucleus</location>
    </subcellularLocation>
</comment>
<evidence type="ECO:0000256" key="1">
    <source>
        <dbReference type="ARBA" id="ARBA00004123"/>
    </source>
</evidence>
<dbReference type="PANTHER" id="PTHR26374:SF451">
    <property type="entry name" value="ZINC FINGER, C2H2-LIKE PROTEIN-RELATED"/>
    <property type="match status" value="1"/>
</dbReference>
<evidence type="ECO:0000256" key="9">
    <source>
        <dbReference type="PROSITE-ProRule" id="PRU00042"/>
    </source>
</evidence>